<keyword evidence="1" id="KW-0808">Transferase</keyword>
<dbReference type="InterPro" id="IPR016876">
    <property type="entry name" value="UCP028234"/>
</dbReference>
<protein>
    <submittedName>
        <fullName evidence="1">SAM-dependent methyltransferase</fullName>
    </submittedName>
</protein>
<dbReference type="PANTHER" id="PTHR38451">
    <property type="entry name" value="TRNA (ADENINE(22)-N(1))-METHYLTRANSFERASE"/>
    <property type="match status" value="1"/>
</dbReference>
<dbReference type="AlphaFoldDB" id="A0A430KVY8"/>
<dbReference type="Pfam" id="PF12847">
    <property type="entry name" value="Methyltransf_18"/>
    <property type="match status" value="1"/>
</dbReference>
<dbReference type="OrthoDB" id="6862131at2"/>
<gene>
    <name evidence="1" type="ORF">EH243_01375</name>
</gene>
<proteinExistence type="predicted"/>
<name>A0A430KVY8_9GAMM</name>
<comment type="caution">
    <text evidence="1">The sequence shown here is derived from an EMBL/GenBank/DDBJ whole genome shotgun (WGS) entry which is preliminary data.</text>
</comment>
<dbReference type="EMBL" id="RQXW01000001">
    <property type="protein sequence ID" value="RTE67626.1"/>
    <property type="molecule type" value="Genomic_DNA"/>
</dbReference>
<dbReference type="CDD" id="cd02440">
    <property type="entry name" value="AdoMet_MTases"/>
    <property type="match status" value="1"/>
</dbReference>
<accession>A0A430KVY8</accession>
<keyword evidence="2" id="KW-1185">Reference proteome</keyword>
<evidence type="ECO:0000313" key="1">
    <source>
        <dbReference type="EMBL" id="RTE67626.1"/>
    </source>
</evidence>
<dbReference type="SUPFAM" id="SSF53335">
    <property type="entry name" value="S-adenosyl-L-methionine-dependent methyltransferases"/>
    <property type="match status" value="1"/>
</dbReference>
<dbReference type="Gene3D" id="3.40.50.150">
    <property type="entry name" value="Vaccinia Virus protein VP39"/>
    <property type="match status" value="1"/>
</dbReference>
<sequence length="223" mass="25215">MKLSKRLTQIERMVTPGYSHIWDCCCDHGHLGAALLSHSGAQIHFVDIVPALITELENRLQQHYPDLADNWTTHCLDVAALPLEQHSSRQLIIIAGVGGDLIKQFVSAIQQTHAGLSLDFLLCPVHHQFALRQTLIELNFSLKDEALIEENHRFYEIILVSADSNAGRPISPVGDRLWQAHSEEQQGIIQRYLQTTLNHYQRMQQGSTVDVSHIIEAYRSVID</sequence>
<dbReference type="PIRSF" id="PIRSF028234">
    <property type="entry name" value="UCP028234"/>
    <property type="match status" value="1"/>
</dbReference>
<dbReference type="Proteomes" id="UP000283087">
    <property type="component" value="Unassembled WGS sequence"/>
</dbReference>
<dbReference type="GO" id="GO:0008168">
    <property type="term" value="F:methyltransferase activity"/>
    <property type="evidence" value="ECO:0007669"/>
    <property type="project" value="UniProtKB-KW"/>
</dbReference>
<dbReference type="GO" id="GO:0032259">
    <property type="term" value="P:methylation"/>
    <property type="evidence" value="ECO:0007669"/>
    <property type="project" value="UniProtKB-KW"/>
</dbReference>
<keyword evidence="1" id="KW-0489">Methyltransferase</keyword>
<reference evidence="1 2" key="1">
    <citation type="submission" date="2018-11" db="EMBL/GenBank/DDBJ databases">
        <title>The draft genome sequence of Amphritea opalescens ANRC-JH13T.</title>
        <authorList>
            <person name="Fang Z."/>
            <person name="Zhang Y."/>
            <person name="Han X."/>
        </authorList>
    </citation>
    <scope>NUCLEOTIDE SEQUENCE [LARGE SCALE GENOMIC DNA]</scope>
    <source>
        <strain evidence="1 2">ANRC-JH13</strain>
    </source>
</reference>
<dbReference type="PANTHER" id="PTHR38451:SF1">
    <property type="entry name" value="TRNA (ADENINE(22)-N(1))-METHYLTRANSFERASE"/>
    <property type="match status" value="1"/>
</dbReference>
<dbReference type="RefSeq" id="WP_126156836.1">
    <property type="nucleotide sequence ID" value="NZ_RQXW01000001.1"/>
</dbReference>
<organism evidence="1 2">
    <name type="scientific">Amphritea opalescens</name>
    <dbReference type="NCBI Taxonomy" id="2490544"/>
    <lineage>
        <taxon>Bacteria</taxon>
        <taxon>Pseudomonadati</taxon>
        <taxon>Pseudomonadota</taxon>
        <taxon>Gammaproteobacteria</taxon>
        <taxon>Oceanospirillales</taxon>
        <taxon>Oceanospirillaceae</taxon>
        <taxon>Amphritea</taxon>
    </lineage>
</organism>
<dbReference type="InterPro" id="IPR029063">
    <property type="entry name" value="SAM-dependent_MTases_sf"/>
</dbReference>
<evidence type="ECO:0000313" key="2">
    <source>
        <dbReference type="Proteomes" id="UP000283087"/>
    </source>
</evidence>
<dbReference type="FunFam" id="3.40.50.150:FF:000442">
    <property type="entry name" value="tRNA (Adenine22-N1)-methyltransferase TrmK"/>
    <property type="match status" value="1"/>
</dbReference>